<evidence type="ECO:0000256" key="1">
    <source>
        <dbReference type="ARBA" id="ARBA00004496"/>
    </source>
</evidence>
<organism evidence="6 7">
    <name type="scientific">Glycine soja</name>
    <name type="common">Wild soybean</name>
    <dbReference type="NCBI Taxonomy" id="3848"/>
    <lineage>
        <taxon>Eukaryota</taxon>
        <taxon>Viridiplantae</taxon>
        <taxon>Streptophyta</taxon>
        <taxon>Embryophyta</taxon>
        <taxon>Tracheophyta</taxon>
        <taxon>Spermatophyta</taxon>
        <taxon>Magnoliopsida</taxon>
        <taxon>eudicotyledons</taxon>
        <taxon>Gunneridae</taxon>
        <taxon>Pentapetalae</taxon>
        <taxon>rosids</taxon>
        <taxon>fabids</taxon>
        <taxon>Fabales</taxon>
        <taxon>Fabaceae</taxon>
        <taxon>Papilionoideae</taxon>
        <taxon>50 kb inversion clade</taxon>
        <taxon>NPAAA clade</taxon>
        <taxon>indigoferoid/millettioid clade</taxon>
        <taxon>Phaseoleae</taxon>
        <taxon>Glycine</taxon>
        <taxon>Glycine subgen. Soja</taxon>
    </lineage>
</organism>
<comment type="similarity">
    <text evidence="2">Belongs to the glutaredoxin family. CC-type subfamily.</text>
</comment>
<dbReference type="Gene3D" id="1.25.40.10">
    <property type="entry name" value="Tetratricopeptide repeat domain"/>
    <property type="match status" value="1"/>
</dbReference>
<dbReference type="InterPro" id="IPR011990">
    <property type="entry name" value="TPR-like_helical_dom_sf"/>
</dbReference>
<dbReference type="EMBL" id="QZWG01000002">
    <property type="protein sequence ID" value="RZC24203.1"/>
    <property type="molecule type" value="Genomic_DNA"/>
</dbReference>
<dbReference type="SUPFAM" id="SSF52833">
    <property type="entry name" value="Thioredoxin-like"/>
    <property type="match status" value="1"/>
</dbReference>
<proteinExistence type="inferred from homology"/>
<feature type="domain" description="Glutaredoxin" evidence="5">
    <location>
        <begin position="303"/>
        <end position="371"/>
    </location>
</feature>
<dbReference type="Proteomes" id="UP000289340">
    <property type="component" value="Chromosome 2"/>
</dbReference>
<keyword evidence="7" id="KW-1185">Reference proteome</keyword>
<dbReference type="GO" id="GO:0005737">
    <property type="term" value="C:cytoplasm"/>
    <property type="evidence" value="ECO:0007669"/>
    <property type="project" value="UniProtKB-SubCell"/>
</dbReference>
<protein>
    <submittedName>
        <fullName evidence="6">Glutaredoxin-C3</fullName>
    </submittedName>
</protein>
<dbReference type="CDD" id="cd03419">
    <property type="entry name" value="GRX_GRXh_1_2_like"/>
    <property type="match status" value="1"/>
</dbReference>
<evidence type="ECO:0000256" key="2">
    <source>
        <dbReference type="ARBA" id="ARBA00007568"/>
    </source>
</evidence>
<evidence type="ECO:0000313" key="6">
    <source>
        <dbReference type="EMBL" id="RZC24203.1"/>
    </source>
</evidence>
<dbReference type="PROSITE" id="PS51354">
    <property type="entry name" value="GLUTAREDOXIN_2"/>
    <property type="match status" value="1"/>
</dbReference>
<dbReference type="AlphaFoldDB" id="A0A445LLV6"/>
<dbReference type="FunFam" id="3.40.30.10:FF:000028">
    <property type="entry name" value="Glutaredoxin family protein"/>
    <property type="match status" value="1"/>
</dbReference>
<gene>
    <name evidence="6" type="ORF">D0Y65_003454</name>
</gene>
<evidence type="ECO:0000259" key="5">
    <source>
        <dbReference type="Pfam" id="PF00462"/>
    </source>
</evidence>
<dbReference type="Gene3D" id="3.40.30.10">
    <property type="entry name" value="Glutaredoxin"/>
    <property type="match status" value="1"/>
</dbReference>
<evidence type="ECO:0000256" key="3">
    <source>
        <dbReference type="ARBA" id="ARBA00022490"/>
    </source>
</evidence>
<reference evidence="6 7" key="1">
    <citation type="submission" date="2018-09" db="EMBL/GenBank/DDBJ databases">
        <title>A high-quality reference genome of wild soybean provides a powerful tool to mine soybean genomes.</title>
        <authorList>
            <person name="Xie M."/>
            <person name="Chung C.Y.L."/>
            <person name="Li M.-W."/>
            <person name="Wong F.-L."/>
            <person name="Chan T.-F."/>
            <person name="Lam H.-M."/>
        </authorList>
    </citation>
    <scope>NUCLEOTIDE SEQUENCE [LARGE SCALE GENOMIC DNA]</scope>
    <source>
        <strain evidence="7">cv. W05</strain>
        <tissue evidence="6">Hypocotyl of etiolated seedlings</tissue>
    </source>
</reference>
<dbReference type="InterPro" id="IPR036249">
    <property type="entry name" value="Thioredoxin-like_sf"/>
</dbReference>
<accession>A0A445LLV6</accession>
<dbReference type="InterPro" id="IPR002109">
    <property type="entry name" value="Glutaredoxin"/>
</dbReference>
<keyword evidence="3" id="KW-0963">Cytoplasm</keyword>
<dbReference type="Pfam" id="PF00462">
    <property type="entry name" value="Glutaredoxin"/>
    <property type="match status" value="1"/>
</dbReference>
<evidence type="ECO:0000256" key="4">
    <source>
        <dbReference type="ARBA" id="ARBA00023284"/>
    </source>
</evidence>
<sequence length="398" mass="45357">MYSKCNYISSAHKMFDTTPDTNHDLITWNAILSAHAAHTGKARNDFHLFRLLRHSFVSTMHHTLAPCLQNVPPLSLLLCRQVPLRQHCHDQLIGCSVIMKAYVDICLEYEALLLFSEFHRVGLRPNDVTLHTLARLVKSKQNVLEWQLKQHKAYVTKLFMYNDDDGLMLLHGIRHCFGFLREDGYRVVRFNPELWPPGEKMINKVGKAIFQRAGELNIPVGFWCMKGIGLYISEIEQLCTEFPSTVVLIDHLGFIKPPFMRQENIMHYHQVEPAAWSYYMRVHRSMEEDQMERVARLASQSAVVIFSVSSCCMCHAMKRLFCGMGVNPTVHELDQDPKGKDMERALMRLLGIGINSTSSAVPVVFIGGKLVGPMDRVLAFHISGTLVPLLKQAGALWL</sequence>
<dbReference type="InterPro" id="IPR011905">
    <property type="entry name" value="GlrX-like_pln_2"/>
</dbReference>
<comment type="subcellular location">
    <subcellularLocation>
        <location evidence="1">Cytoplasm</location>
    </subcellularLocation>
</comment>
<keyword evidence="4" id="KW-0676">Redox-active center</keyword>
<comment type="caution">
    <text evidence="6">The sequence shown here is derived from an EMBL/GenBank/DDBJ whole genome shotgun (WGS) entry which is preliminary data.</text>
</comment>
<evidence type="ECO:0000313" key="7">
    <source>
        <dbReference type="Proteomes" id="UP000289340"/>
    </source>
</evidence>
<dbReference type="NCBIfam" id="TIGR02189">
    <property type="entry name" value="GlrX-like_plant"/>
    <property type="match status" value="1"/>
</dbReference>
<name>A0A445LLV6_GLYSO</name>
<dbReference type="PANTHER" id="PTHR10168">
    <property type="entry name" value="GLUTAREDOXIN"/>
    <property type="match status" value="1"/>
</dbReference>